<proteinExistence type="predicted"/>
<dbReference type="Proteomes" id="UP001057402">
    <property type="component" value="Chromosome 6"/>
</dbReference>
<keyword evidence="2" id="KW-1185">Reference proteome</keyword>
<sequence length="82" mass="9120">MMLKSFNMEVRPHSFQVGGLMLAVRRPIIVTHKAGSKFTSKWDGPYVVQEAYTGGTCKIVDQDGVRVGPINGKFLKHTTPEE</sequence>
<gene>
    <name evidence="1" type="ORF">MLD38_021299</name>
</gene>
<dbReference type="EMBL" id="CM042885">
    <property type="protein sequence ID" value="KAI4365304.1"/>
    <property type="molecule type" value="Genomic_DNA"/>
</dbReference>
<name>A0ACB9QGW0_9MYRT</name>
<accession>A0ACB9QGW0</accession>
<evidence type="ECO:0000313" key="2">
    <source>
        <dbReference type="Proteomes" id="UP001057402"/>
    </source>
</evidence>
<reference evidence="2" key="1">
    <citation type="journal article" date="2023" name="Front. Plant Sci.">
        <title>Chromosomal-level genome assembly of Melastoma candidum provides insights into trichome evolution.</title>
        <authorList>
            <person name="Zhong Y."/>
            <person name="Wu W."/>
            <person name="Sun C."/>
            <person name="Zou P."/>
            <person name="Liu Y."/>
            <person name="Dai S."/>
            <person name="Zhou R."/>
        </authorList>
    </citation>
    <scope>NUCLEOTIDE SEQUENCE [LARGE SCALE GENOMIC DNA]</scope>
</reference>
<evidence type="ECO:0000313" key="1">
    <source>
        <dbReference type="EMBL" id="KAI4365304.1"/>
    </source>
</evidence>
<organism evidence="1 2">
    <name type="scientific">Melastoma candidum</name>
    <dbReference type="NCBI Taxonomy" id="119954"/>
    <lineage>
        <taxon>Eukaryota</taxon>
        <taxon>Viridiplantae</taxon>
        <taxon>Streptophyta</taxon>
        <taxon>Embryophyta</taxon>
        <taxon>Tracheophyta</taxon>
        <taxon>Spermatophyta</taxon>
        <taxon>Magnoliopsida</taxon>
        <taxon>eudicotyledons</taxon>
        <taxon>Gunneridae</taxon>
        <taxon>Pentapetalae</taxon>
        <taxon>rosids</taxon>
        <taxon>malvids</taxon>
        <taxon>Myrtales</taxon>
        <taxon>Melastomataceae</taxon>
        <taxon>Melastomatoideae</taxon>
        <taxon>Melastomateae</taxon>
        <taxon>Melastoma</taxon>
    </lineage>
</organism>
<comment type="caution">
    <text evidence="1">The sequence shown here is derived from an EMBL/GenBank/DDBJ whole genome shotgun (WGS) entry which is preliminary data.</text>
</comment>
<protein>
    <submittedName>
        <fullName evidence="1">Uncharacterized protein</fullName>
    </submittedName>
</protein>